<protein>
    <submittedName>
        <fullName evidence="1">Uncharacterized protein</fullName>
    </submittedName>
</protein>
<dbReference type="EMBL" id="GGEC01067755">
    <property type="protein sequence ID" value="MBX48239.1"/>
    <property type="molecule type" value="Transcribed_RNA"/>
</dbReference>
<accession>A0A2P2P0R6</accession>
<dbReference type="AlphaFoldDB" id="A0A2P2P0R6"/>
<reference evidence="1" key="1">
    <citation type="submission" date="2018-02" db="EMBL/GenBank/DDBJ databases">
        <title>Rhizophora mucronata_Transcriptome.</title>
        <authorList>
            <person name="Meera S.P."/>
            <person name="Sreeshan A."/>
            <person name="Augustine A."/>
        </authorList>
    </citation>
    <scope>NUCLEOTIDE SEQUENCE</scope>
    <source>
        <tissue evidence="1">Leaf</tissue>
    </source>
</reference>
<organism evidence="1">
    <name type="scientific">Rhizophora mucronata</name>
    <name type="common">Asiatic mangrove</name>
    <dbReference type="NCBI Taxonomy" id="61149"/>
    <lineage>
        <taxon>Eukaryota</taxon>
        <taxon>Viridiplantae</taxon>
        <taxon>Streptophyta</taxon>
        <taxon>Embryophyta</taxon>
        <taxon>Tracheophyta</taxon>
        <taxon>Spermatophyta</taxon>
        <taxon>Magnoliopsida</taxon>
        <taxon>eudicotyledons</taxon>
        <taxon>Gunneridae</taxon>
        <taxon>Pentapetalae</taxon>
        <taxon>rosids</taxon>
        <taxon>fabids</taxon>
        <taxon>Malpighiales</taxon>
        <taxon>Rhizophoraceae</taxon>
        <taxon>Rhizophora</taxon>
    </lineage>
</organism>
<evidence type="ECO:0000313" key="1">
    <source>
        <dbReference type="EMBL" id="MBX48239.1"/>
    </source>
</evidence>
<name>A0A2P2P0R6_RHIMU</name>
<proteinExistence type="predicted"/>
<sequence length="75" mass="8291">MNSPHFLQTLRYCQMGFHARLLNRAADQAEVGFLQSACCCSSLAILGCCNYLAPLVFLHSDCCYQAAELLISTKD</sequence>